<comment type="caution">
    <text evidence="1">The sequence shown here is derived from an EMBL/GenBank/DDBJ whole genome shotgun (WGS) entry which is preliminary data.</text>
</comment>
<dbReference type="Proteomes" id="UP000598271">
    <property type="component" value="Unassembled WGS sequence"/>
</dbReference>
<organism evidence="1 2">
    <name type="scientific">Persicitalea jodogahamensis</name>
    <dbReference type="NCBI Taxonomy" id="402147"/>
    <lineage>
        <taxon>Bacteria</taxon>
        <taxon>Pseudomonadati</taxon>
        <taxon>Bacteroidota</taxon>
        <taxon>Cytophagia</taxon>
        <taxon>Cytophagales</taxon>
        <taxon>Spirosomataceae</taxon>
        <taxon>Persicitalea</taxon>
    </lineage>
</organism>
<dbReference type="PROSITE" id="PS51257">
    <property type="entry name" value="PROKAR_LIPOPROTEIN"/>
    <property type="match status" value="1"/>
</dbReference>
<name>A0A8J3G9V2_9BACT</name>
<gene>
    <name evidence="1" type="ORF">GCM10007390_20580</name>
</gene>
<accession>A0A8J3G9V2</accession>
<dbReference type="EMBL" id="BMXF01000002">
    <property type="protein sequence ID" value="GHB67170.1"/>
    <property type="molecule type" value="Genomic_DNA"/>
</dbReference>
<protein>
    <recommendedName>
        <fullName evidence="3">Lipoprotein</fullName>
    </recommendedName>
</protein>
<reference evidence="1 2" key="1">
    <citation type="journal article" date="2014" name="Int. J. Syst. Evol. Microbiol.">
        <title>Complete genome sequence of Corynebacterium casei LMG S-19264T (=DSM 44701T), isolated from a smear-ripened cheese.</title>
        <authorList>
            <consortium name="US DOE Joint Genome Institute (JGI-PGF)"/>
            <person name="Walter F."/>
            <person name="Albersmeier A."/>
            <person name="Kalinowski J."/>
            <person name="Ruckert C."/>
        </authorList>
    </citation>
    <scope>NUCLEOTIDE SEQUENCE [LARGE SCALE GENOMIC DNA]</scope>
    <source>
        <strain evidence="1 2">KCTC 12866</strain>
    </source>
</reference>
<evidence type="ECO:0008006" key="3">
    <source>
        <dbReference type="Google" id="ProtNLM"/>
    </source>
</evidence>
<proteinExistence type="predicted"/>
<dbReference type="AlphaFoldDB" id="A0A8J3G9V2"/>
<sequence length="506" mass="55926">MQMKKTPLAFLFSIIPLTLLFLLQSCGGDKGYDFDTFQEQSLDFAKNDQRIDQQEYETLVVGIGNSDDRRFQSLKTEGGEVDHAKVAAYLKKYFDAKGTNVALTDIWQPGAGTSDAGSFNVSVFLENSASMDGYVDANSTAFKATMLDLLTNLENYPATDTLNLNYINSTIIPVKAAASKTDVSDFYQNLNRGNFKSQGGKRGSSDIGEILSQILNQQKSDELSVLISDFVFSPGGKDAVRYLEGQRSQIRSEFVAALRNNPSLSVAIMQGQAQFEGTYYDRNDKPHASFAAERPYYVWLIGTAAQIQSVVDSKILAQTRNGFSNALVIQPAGNASQPPFKIQYRPRIGEFDSKSLAQGIISDAQAARDDRNKGVFEFNVAVNFSQSMQDAGYFLDSTNYKINDPNYSLKAKPITDQNDVSLRGFTHLLTLRTTDLKEEKLQIDVVGKVPGWVYASSSEDDTQIETAADEATKTFGFSYLVEGVSDAFYPRSQANPLYTIPLTIKR</sequence>
<evidence type="ECO:0000313" key="1">
    <source>
        <dbReference type="EMBL" id="GHB67170.1"/>
    </source>
</evidence>
<keyword evidence="2" id="KW-1185">Reference proteome</keyword>
<evidence type="ECO:0000313" key="2">
    <source>
        <dbReference type="Proteomes" id="UP000598271"/>
    </source>
</evidence>